<keyword evidence="2" id="KW-0255">Endonuclease</keyword>
<dbReference type="AlphaFoldDB" id="A0A371NDY1"/>
<reference evidence="2 3" key="1">
    <citation type="submission" date="2018-07" db="EMBL/GenBank/DDBJ databases">
        <title>Genomic Encyclopedia of Type Strains, Phase IV (KMG-IV): sequencing the most valuable type-strain genomes for metagenomic binning, comparative biology and taxonomic classification.</title>
        <authorList>
            <person name="Goeker M."/>
        </authorList>
    </citation>
    <scope>NUCLEOTIDE SEQUENCE [LARGE SCALE GENOMIC DNA]</scope>
    <source>
        <strain evidence="2 3">DSM 7466</strain>
    </source>
</reference>
<dbReference type="PANTHER" id="PTHR37460:SF1">
    <property type="entry name" value="ENDONUCLEASE III"/>
    <property type="match status" value="1"/>
</dbReference>
<evidence type="ECO:0000313" key="3">
    <source>
        <dbReference type="Proteomes" id="UP000256864"/>
    </source>
</evidence>
<proteinExistence type="predicted"/>
<dbReference type="EMBL" id="QREL01000001">
    <property type="protein sequence ID" value="REE28715.1"/>
    <property type="molecule type" value="Genomic_DNA"/>
</dbReference>
<keyword evidence="2" id="KW-0540">Nuclease</keyword>
<accession>A0A371NDY1</accession>
<feature type="domain" description="GIY-YIG" evidence="1">
    <location>
        <begin position="38"/>
        <end position="132"/>
    </location>
</feature>
<gene>
    <name evidence="2" type="ORF">C7452_0735</name>
</gene>
<dbReference type="RefSeq" id="WP_245942814.1">
    <property type="nucleotide sequence ID" value="NZ_QREL01000001.1"/>
</dbReference>
<dbReference type="CDD" id="cd10441">
    <property type="entry name" value="GIY-YIG_COG1833"/>
    <property type="match status" value="1"/>
</dbReference>
<sequence>MYIRKECTYENAQLNPGDDAMKGTYCLIINCRGTERRIGSLGTVSFPPGFYVYVGSGFNSLEARIKRHLSSEKRRRWHIDHFLDEADVECVLYTTDKRKLECKVSEKLHGDGSIDKFGCSDCSCTSHLHHFKNKNDATESVRRAFMELGAEVHEWVI</sequence>
<organism evidence="2 3">
    <name type="scientific">Methanothermobacter defluvii</name>
    <dbReference type="NCBI Taxonomy" id="49339"/>
    <lineage>
        <taxon>Archaea</taxon>
        <taxon>Methanobacteriati</taxon>
        <taxon>Methanobacteriota</taxon>
        <taxon>Methanomada group</taxon>
        <taxon>Methanobacteria</taxon>
        <taxon>Methanobacteriales</taxon>
        <taxon>Methanobacteriaceae</taxon>
        <taxon>Methanothermobacter</taxon>
    </lineage>
</organism>
<evidence type="ECO:0000313" key="2">
    <source>
        <dbReference type="EMBL" id="REE28715.1"/>
    </source>
</evidence>
<comment type="caution">
    <text evidence="2">The sequence shown here is derived from an EMBL/GenBank/DDBJ whole genome shotgun (WGS) entry which is preliminary data.</text>
</comment>
<protein>
    <submittedName>
        <fullName evidence="2">Uri superfamily endonuclease</fullName>
    </submittedName>
</protein>
<dbReference type="PANTHER" id="PTHR37460">
    <property type="entry name" value="ENDONUCLEASE III"/>
    <property type="match status" value="1"/>
</dbReference>
<dbReference type="InterPro" id="IPR000305">
    <property type="entry name" value="GIY-YIG_endonuc"/>
</dbReference>
<keyword evidence="2" id="KW-0378">Hydrolase</keyword>
<evidence type="ECO:0000259" key="1">
    <source>
        <dbReference type="SMART" id="SM00465"/>
    </source>
</evidence>
<name>A0A371NDY1_9EURY</name>
<dbReference type="Proteomes" id="UP000256864">
    <property type="component" value="Unassembled WGS sequence"/>
</dbReference>
<dbReference type="SMART" id="SM00465">
    <property type="entry name" value="GIYc"/>
    <property type="match status" value="1"/>
</dbReference>
<dbReference type="InterPro" id="IPR002837">
    <property type="entry name" value="DUF123"/>
</dbReference>
<keyword evidence="3" id="KW-1185">Reference proteome</keyword>
<dbReference type="Pfam" id="PF01986">
    <property type="entry name" value="DUF123"/>
    <property type="match status" value="1"/>
</dbReference>
<dbReference type="GO" id="GO:0004519">
    <property type="term" value="F:endonuclease activity"/>
    <property type="evidence" value="ECO:0007669"/>
    <property type="project" value="UniProtKB-KW"/>
</dbReference>